<proteinExistence type="predicted"/>
<reference evidence="3" key="2">
    <citation type="submission" date="2020-11" db="EMBL/GenBank/DDBJ databases">
        <authorList>
            <person name="McCartney M.A."/>
            <person name="Auch B."/>
            <person name="Kono T."/>
            <person name="Mallez S."/>
            <person name="Becker A."/>
            <person name="Gohl D.M."/>
            <person name="Silverstein K.A.T."/>
            <person name="Koren S."/>
            <person name="Bechman K.B."/>
            <person name="Herman A."/>
            <person name="Abrahante J.E."/>
            <person name="Garbe J."/>
        </authorList>
    </citation>
    <scope>NUCLEOTIDE SEQUENCE</scope>
    <source>
        <strain evidence="3">Duluth1</strain>
        <tissue evidence="3">Whole animal</tissue>
    </source>
</reference>
<dbReference type="Proteomes" id="UP000828390">
    <property type="component" value="Unassembled WGS sequence"/>
</dbReference>
<gene>
    <name evidence="3" type="ORF">DPMN_178091</name>
</gene>
<dbReference type="AlphaFoldDB" id="A0A9D4IJJ8"/>
<feature type="region of interest" description="Disordered" evidence="1">
    <location>
        <begin position="1"/>
        <end position="40"/>
    </location>
</feature>
<keyword evidence="4" id="KW-1185">Reference proteome</keyword>
<comment type="caution">
    <text evidence="3">The sequence shown here is derived from an EMBL/GenBank/DDBJ whole genome shotgun (WGS) entry which is preliminary data.</text>
</comment>
<dbReference type="EMBL" id="JAIWYP010000009">
    <property type="protein sequence ID" value="KAH3776660.1"/>
    <property type="molecule type" value="Genomic_DNA"/>
</dbReference>
<evidence type="ECO:0000313" key="4">
    <source>
        <dbReference type="Proteomes" id="UP000828390"/>
    </source>
</evidence>
<feature type="transmembrane region" description="Helical" evidence="2">
    <location>
        <begin position="51"/>
        <end position="72"/>
    </location>
</feature>
<accession>A0A9D4IJJ8</accession>
<keyword evidence="2" id="KW-0472">Membrane</keyword>
<protein>
    <submittedName>
        <fullName evidence="3">Uncharacterized protein</fullName>
    </submittedName>
</protein>
<organism evidence="3 4">
    <name type="scientific">Dreissena polymorpha</name>
    <name type="common">Zebra mussel</name>
    <name type="synonym">Mytilus polymorpha</name>
    <dbReference type="NCBI Taxonomy" id="45954"/>
    <lineage>
        <taxon>Eukaryota</taxon>
        <taxon>Metazoa</taxon>
        <taxon>Spiralia</taxon>
        <taxon>Lophotrochozoa</taxon>
        <taxon>Mollusca</taxon>
        <taxon>Bivalvia</taxon>
        <taxon>Autobranchia</taxon>
        <taxon>Heteroconchia</taxon>
        <taxon>Euheterodonta</taxon>
        <taxon>Imparidentia</taxon>
        <taxon>Neoheterodontei</taxon>
        <taxon>Myida</taxon>
        <taxon>Dreissenoidea</taxon>
        <taxon>Dreissenidae</taxon>
        <taxon>Dreissena</taxon>
    </lineage>
</organism>
<sequence length="92" mass="9900">MTCSGGEKTGSSDRPSRRSLTRSSQSTGSEQGQYGVDTGGEYRGQTGISMMIMMVMVIVMVKMTIGGGILFWRCPSVHPSVAISWKCFGGFH</sequence>
<name>A0A9D4IJJ8_DREPO</name>
<reference evidence="3" key="1">
    <citation type="journal article" date="2019" name="bioRxiv">
        <title>The Genome of the Zebra Mussel, Dreissena polymorpha: A Resource for Invasive Species Research.</title>
        <authorList>
            <person name="McCartney M.A."/>
            <person name="Auch B."/>
            <person name="Kono T."/>
            <person name="Mallez S."/>
            <person name="Zhang Y."/>
            <person name="Obille A."/>
            <person name="Becker A."/>
            <person name="Abrahante J.E."/>
            <person name="Garbe J."/>
            <person name="Badalamenti J.P."/>
            <person name="Herman A."/>
            <person name="Mangelson H."/>
            <person name="Liachko I."/>
            <person name="Sullivan S."/>
            <person name="Sone E.D."/>
            <person name="Koren S."/>
            <person name="Silverstein K.A.T."/>
            <person name="Beckman K.B."/>
            <person name="Gohl D.M."/>
        </authorList>
    </citation>
    <scope>NUCLEOTIDE SEQUENCE</scope>
    <source>
        <strain evidence="3">Duluth1</strain>
        <tissue evidence="3">Whole animal</tissue>
    </source>
</reference>
<evidence type="ECO:0000256" key="1">
    <source>
        <dbReference type="SAM" id="MobiDB-lite"/>
    </source>
</evidence>
<evidence type="ECO:0000313" key="3">
    <source>
        <dbReference type="EMBL" id="KAH3776660.1"/>
    </source>
</evidence>
<evidence type="ECO:0000256" key="2">
    <source>
        <dbReference type="SAM" id="Phobius"/>
    </source>
</evidence>
<keyword evidence="2" id="KW-0812">Transmembrane</keyword>
<keyword evidence="2" id="KW-1133">Transmembrane helix</keyword>